<proteinExistence type="predicted"/>
<dbReference type="EMBL" id="JAEPDI010000005">
    <property type="protein sequence ID" value="MCG7939395.1"/>
    <property type="molecule type" value="Genomic_DNA"/>
</dbReference>
<evidence type="ECO:0000313" key="3">
    <source>
        <dbReference type="Proteomes" id="UP000886687"/>
    </source>
</evidence>
<dbReference type="Proteomes" id="UP000886687">
    <property type="component" value="Unassembled WGS sequence"/>
</dbReference>
<protein>
    <recommendedName>
        <fullName evidence="4">DUF4134 domain-containing protein</fullName>
    </recommendedName>
</protein>
<dbReference type="AlphaFoldDB" id="A0A9E4N131"/>
<evidence type="ECO:0000313" key="2">
    <source>
        <dbReference type="EMBL" id="MCG7939395.1"/>
    </source>
</evidence>
<evidence type="ECO:0000256" key="1">
    <source>
        <dbReference type="SAM" id="Phobius"/>
    </source>
</evidence>
<evidence type="ECO:0008006" key="4">
    <source>
        <dbReference type="Google" id="ProtNLM"/>
    </source>
</evidence>
<gene>
    <name evidence="2" type="ORF">JAZ04_11155</name>
</gene>
<accession>A0A9E4N131</accession>
<feature type="transmembrane region" description="Helical" evidence="1">
    <location>
        <begin position="47"/>
        <end position="71"/>
    </location>
</feature>
<sequence>MKSKLTVALPWVLSVLAFALLTLSEPSMANKFETIGGGVQGSTKIKVEYLITIAYVASAIFMIAGILAIALHNHNAQTLNYTMWKSSAAMFFILGIGMAVAGYYMS</sequence>
<reference evidence="2" key="1">
    <citation type="journal article" date="2021" name="Proc. Natl. Acad. Sci. U.S.A.">
        <title>Global biogeography of chemosynthetic symbionts reveals both localized and globally distributed symbiont groups. .</title>
        <authorList>
            <person name="Osvatic J.T."/>
            <person name="Wilkins L.G.E."/>
            <person name="Leibrecht L."/>
            <person name="Leray M."/>
            <person name="Zauner S."/>
            <person name="Polzin J."/>
            <person name="Camacho Y."/>
            <person name="Gros O."/>
            <person name="van Gils J.A."/>
            <person name="Eisen J.A."/>
            <person name="Petersen J.M."/>
            <person name="Yuen B."/>
        </authorList>
    </citation>
    <scope>NUCLEOTIDE SEQUENCE</scope>
    <source>
        <strain evidence="2">MAGL173</strain>
    </source>
</reference>
<name>A0A9E4N131_9GAMM</name>
<keyword evidence="1" id="KW-0812">Transmembrane</keyword>
<feature type="transmembrane region" description="Helical" evidence="1">
    <location>
        <begin position="83"/>
        <end position="105"/>
    </location>
</feature>
<keyword evidence="1" id="KW-1133">Transmembrane helix</keyword>
<comment type="caution">
    <text evidence="2">The sequence shown here is derived from an EMBL/GenBank/DDBJ whole genome shotgun (WGS) entry which is preliminary data.</text>
</comment>
<keyword evidence="1" id="KW-0472">Membrane</keyword>
<organism evidence="2 3">
    <name type="scientific">Candidatus Thiodiazotropha lotti</name>
    <dbReference type="NCBI Taxonomy" id="2792787"/>
    <lineage>
        <taxon>Bacteria</taxon>
        <taxon>Pseudomonadati</taxon>
        <taxon>Pseudomonadota</taxon>
        <taxon>Gammaproteobacteria</taxon>
        <taxon>Chromatiales</taxon>
        <taxon>Sedimenticolaceae</taxon>
        <taxon>Candidatus Thiodiazotropha</taxon>
    </lineage>
</organism>